<sequence length="113" mass="12356">MSRSLIKKLKENIIAGAEVKLKLHLYGINYQQDFQLPIMAWPTFEEPFLADTSSLAIYQLHFLYIAINIASSVYCIGCTPSVDGSPISNHVRVTTISSTTALGSVTSLPHSNG</sequence>
<organism evidence="1 2">
    <name type="scientific">Daphnia magna</name>
    <dbReference type="NCBI Taxonomy" id="35525"/>
    <lineage>
        <taxon>Eukaryota</taxon>
        <taxon>Metazoa</taxon>
        <taxon>Ecdysozoa</taxon>
        <taxon>Arthropoda</taxon>
        <taxon>Crustacea</taxon>
        <taxon>Branchiopoda</taxon>
        <taxon>Diplostraca</taxon>
        <taxon>Cladocera</taxon>
        <taxon>Anomopoda</taxon>
        <taxon>Daphniidae</taxon>
        <taxon>Daphnia</taxon>
    </lineage>
</organism>
<comment type="caution">
    <text evidence="1">The sequence shown here is derived from an EMBL/GenBank/DDBJ whole genome shotgun (WGS) entry which is preliminary data.</text>
</comment>
<keyword evidence="2" id="KW-1185">Reference proteome</keyword>
<reference evidence="1 2" key="1">
    <citation type="journal article" date="2023" name="Nucleic Acids Res.">
        <title>The hologenome of Daphnia magna reveals possible DNA methylation and microbiome-mediated evolution of the host genome.</title>
        <authorList>
            <person name="Chaturvedi A."/>
            <person name="Li X."/>
            <person name="Dhandapani V."/>
            <person name="Marshall H."/>
            <person name="Kissane S."/>
            <person name="Cuenca-Cambronero M."/>
            <person name="Asole G."/>
            <person name="Calvet F."/>
            <person name="Ruiz-Romero M."/>
            <person name="Marangio P."/>
            <person name="Guigo R."/>
            <person name="Rago D."/>
            <person name="Mirbahai L."/>
            <person name="Eastwood N."/>
            <person name="Colbourne J.K."/>
            <person name="Zhou J."/>
            <person name="Mallon E."/>
            <person name="Orsini L."/>
        </authorList>
    </citation>
    <scope>NUCLEOTIDE SEQUENCE [LARGE SCALE GENOMIC DNA]</scope>
    <source>
        <strain evidence="1">LRV0_1</strain>
    </source>
</reference>
<protein>
    <submittedName>
        <fullName evidence="1">Uncharacterized protein</fullName>
    </submittedName>
</protein>
<gene>
    <name evidence="1" type="ORF">OUZ56_033557</name>
</gene>
<accession>A0ABR0BAT2</accession>
<proteinExistence type="predicted"/>
<dbReference type="EMBL" id="JAOYFB010000054">
    <property type="protein sequence ID" value="KAK4045695.1"/>
    <property type="molecule type" value="Genomic_DNA"/>
</dbReference>
<evidence type="ECO:0000313" key="1">
    <source>
        <dbReference type="EMBL" id="KAK4045695.1"/>
    </source>
</evidence>
<name>A0ABR0BAT2_9CRUS</name>
<dbReference type="Proteomes" id="UP001234178">
    <property type="component" value="Unassembled WGS sequence"/>
</dbReference>
<evidence type="ECO:0000313" key="2">
    <source>
        <dbReference type="Proteomes" id="UP001234178"/>
    </source>
</evidence>